<dbReference type="Pfam" id="PF03548">
    <property type="entry name" value="LolA"/>
    <property type="match status" value="1"/>
</dbReference>
<dbReference type="EMBL" id="CP048877">
    <property type="protein sequence ID" value="QIJ71567.1"/>
    <property type="molecule type" value="Genomic_DNA"/>
</dbReference>
<dbReference type="AlphaFoldDB" id="A0A6G7PVF1"/>
<keyword evidence="2" id="KW-0449">Lipoprotein</keyword>
<dbReference type="KEGG" id="tav:G4V39_04430"/>
<dbReference type="RefSeq" id="WP_166031786.1">
    <property type="nucleotide sequence ID" value="NZ_JACDUQ010000001.1"/>
</dbReference>
<evidence type="ECO:0000256" key="1">
    <source>
        <dbReference type="ARBA" id="ARBA00022729"/>
    </source>
</evidence>
<name>A0A6G7PVF1_9BACT</name>
<dbReference type="Gene3D" id="2.50.20.10">
    <property type="entry name" value="Lipoprotein localisation LolA/LolB/LppX"/>
    <property type="match status" value="1"/>
</dbReference>
<accession>A0A6G7PVF1</accession>
<dbReference type="SUPFAM" id="SSF89392">
    <property type="entry name" value="Prokaryotic lipoproteins and lipoprotein localization factors"/>
    <property type="match status" value="1"/>
</dbReference>
<dbReference type="InterPro" id="IPR029046">
    <property type="entry name" value="LolA/LolB/LppX"/>
</dbReference>
<reference evidence="2 3" key="1">
    <citation type="submission" date="2020-02" db="EMBL/GenBank/DDBJ databases">
        <title>Genome analysis of Thermosulfuriphilus ammonigenes ST65T, an anaerobic thermophilic chemolithoautotrophic bacterium isolated from a deep-sea hydrothermal vent.</title>
        <authorList>
            <person name="Slobodkina G."/>
            <person name="Allioux M."/>
            <person name="Merkel A."/>
            <person name="Alain K."/>
            <person name="Jebbar M."/>
            <person name="Slobodkin A."/>
        </authorList>
    </citation>
    <scope>NUCLEOTIDE SEQUENCE [LARGE SCALE GENOMIC DNA]</scope>
    <source>
        <strain evidence="2 3">ST65</strain>
    </source>
</reference>
<dbReference type="CDD" id="cd16325">
    <property type="entry name" value="LolA"/>
    <property type="match status" value="1"/>
</dbReference>
<sequence length="205" mass="23846">MIISLWAGVALAAPTAEEIAQRLQARYEDTTSLEARFIQEAFWKSTQRVKVSRGVVFFEKPGKMRWEYKIPEKVLIVADGRNVYVFRPASRQVMVFPSGKALASDITLGFISGRGNILRDFRLRLEGLGPETATLELVPRKPHPQVERLRVLVNLKTYLIRELWYWDYFGNYTRLIFDDIRLNPRLSEELFTFKPPQGVEIIKER</sequence>
<organism evidence="2 3">
    <name type="scientific">Thermosulfuriphilus ammonigenes</name>
    <dbReference type="NCBI Taxonomy" id="1936021"/>
    <lineage>
        <taxon>Bacteria</taxon>
        <taxon>Pseudomonadati</taxon>
        <taxon>Thermodesulfobacteriota</taxon>
        <taxon>Thermodesulfobacteria</taxon>
        <taxon>Thermodesulfobacteriales</taxon>
        <taxon>Thermodesulfobacteriaceae</taxon>
        <taxon>Thermosulfuriphilus</taxon>
    </lineage>
</organism>
<protein>
    <submittedName>
        <fullName evidence="2">Outer membrane lipoprotein carrier protein LolA</fullName>
    </submittedName>
</protein>
<proteinExistence type="predicted"/>
<evidence type="ECO:0000313" key="3">
    <source>
        <dbReference type="Proteomes" id="UP000502179"/>
    </source>
</evidence>
<dbReference type="Proteomes" id="UP000502179">
    <property type="component" value="Chromosome"/>
</dbReference>
<gene>
    <name evidence="2" type="ORF">G4V39_04430</name>
</gene>
<dbReference type="PANTHER" id="PTHR35869:SF1">
    <property type="entry name" value="OUTER-MEMBRANE LIPOPROTEIN CARRIER PROTEIN"/>
    <property type="match status" value="1"/>
</dbReference>
<evidence type="ECO:0000313" key="2">
    <source>
        <dbReference type="EMBL" id="QIJ71567.1"/>
    </source>
</evidence>
<dbReference type="InterPro" id="IPR004564">
    <property type="entry name" value="OM_lipoprot_carrier_LolA-like"/>
</dbReference>
<dbReference type="PANTHER" id="PTHR35869">
    <property type="entry name" value="OUTER-MEMBRANE LIPOPROTEIN CARRIER PROTEIN"/>
    <property type="match status" value="1"/>
</dbReference>
<keyword evidence="1" id="KW-0732">Signal</keyword>
<keyword evidence="3" id="KW-1185">Reference proteome</keyword>